<evidence type="ECO:0000256" key="5">
    <source>
        <dbReference type="ARBA" id="ARBA00023187"/>
    </source>
</evidence>
<keyword evidence="4 8" id="KW-0347">Helicase</keyword>
<evidence type="ECO:0000259" key="7">
    <source>
        <dbReference type="PROSITE" id="PS51194"/>
    </source>
</evidence>
<keyword evidence="5" id="KW-0508">mRNA splicing</keyword>
<keyword evidence="4 8" id="KW-0547">Nucleotide-binding</keyword>
<dbReference type="EC" id="3.6.4.13" evidence="1"/>
<dbReference type="GO" id="GO:0008380">
    <property type="term" value="P:RNA splicing"/>
    <property type="evidence" value="ECO:0007669"/>
    <property type="project" value="UniProtKB-KW"/>
</dbReference>
<accession>A0AAW2Z4U6</accession>
<keyword evidence="4 8" id="KW-0067">ATP-binding</keyword>
<dbReference type="Pfam" id="PF07717">
    <property type="entry name" value="OB_NTP_bind"/>
    <property type="match status" value="1"/>
</dbReference>
<sequence length="654" mass="74717">MAPICELEEEFLELVDQEQTILFIGDSVTRRKIPQFFMNGKYTMQGKCVVCTQTDNLSTKIIAERFSDRMGIVLGEEVGYSTGYENKLGPKNVFNYITEDLLIYEAMSDRDLNRYSVVIIDEAQKSTPSTNILFGLLKQIMKRRTDLKLVIMCNVTVELEKFQKYFDDAPTMKAPSFCHSVEIFYTPYPISDYFTEAIEVVVYIHLHEAPGDILLFLTEDIDVSRACREISTRIAQIGEASKLKVIPLYSESSLRQQKHVLEKAPEGGRKCIVSTDIVELYDNIYGVVYVIDPGFTKAKIYCPRSRKENEFVIPISKSIANQRAQKAGLTAPGKSYRLYTEDSFKNELKEHSYPEILRCNLDLFVLQLKGLGVNNLVYFGYVDCPAPESLMRALAQLYYLKAVDDNVQEDNPTPDADLTRIGKLMTKFPLPPQLSNCLINSPKFGCSSDMCVIAAMLSVPDVFKGYRMSKSLFAHPDGDHLTLLNVYRAFKLQPGRLQKSWCFKHFLNFEALKRADSVRKQLVEIMNINSISPVSNDYNESHFAIDHNNIKNCLISGFFLQIAYLDQSKQYHTLHDNQPASLHPSCTLKNKPQFVLYHKYGLEKEFIKIVTDLGNNAGEILVRIQEDYFTSHNFENTDARKTFRNIAMRTGSRQ</sequence>
<keyword evidence="3" id="KW-0378">Hydrolase</keyword>
<dbReference type="Gene3D" id="3.40.50.300">
    <property type="entry name" value="P-loop containing nucleotide triphosphate hydrolases"/>
    <property type="match status" value="2"/>
</dbReference>
<dbReference type="SUPFAM" id="SSF52540">
    <property type="entry name" value="P-loop containing nucleoside triphosphate hydrolases"/>
    <property type="match status" value="1"/>
</dbReference>
<dbReference type="SMART" id="SM00847">
    <property type="entry name" value="HA2"/>
    <property type="match status" value="1"/>
</dbReference>
<evidence type="ECO:0000313" key="8">
    <source>
        <dbReference type="EMBL" id="KAL0484405.1"/>
    </source>
</evidence>
<dbReference type="PANTHER" id="PTHR18934">
    <property type="entry name" value="ATP-DEPENDENT RNA HELICASE"/>
    <property type="match status" value="1"/>
</dbReference>
<dbReference type="CDD" id="cd18791">
    <property type="entry name" value="SF2_C_RHA"/>
    <property type="match status" value="1"/>
</dbReference>
<name>A0AAW2Z4U6_9EUKA</name>
<dbReference type="EMBL" id="JAOPGA020001039">
    <property type="protein sequence ID" value="KAL0484405.1"/>
    <property type="molecule type" value="Genomic_DNA"/>
</dbReference>
<protein>
    <recommendedName>
        <fullName evidence="1">RNA helicase</fullName>
        <ecNumber evidence="1">3.6.4.13</ecNumber>
    </recommendedName>
</protein>
<evidence type="ECO:0000313" key="9">
    <source>
        <dbReference type="Proteomes" id="UP001431209"/>
    </source>
</evidence>
<dbReference type="Proteomes" id="UP001431209">
    <property type="component" value="Unassembled WGS sequence"/>
</dbReference>
<dbReference type="AlphaFoldDB" id="A0AAW2Z4U6"/>
<evidence type="ECO:0000256" key="6">
    <source>
        <dbReference type="ARBA" id="ARBA00047984"/>
    </source>
</evidence>
<dbReference type="PROSITE" id="PS51194">
    <property type="entry name" value="HELICASE_CTER"/>
    <property type="match status" value="1"/>
</dbReference>
<proteinExistence type="predicted"/>
<dbReference type="PANTHER" id="PTHR18934:SF109">
    <property type="entry name" value="ATP-DEPENDENT RNA HELICASE DHX15 HOMOLOG"/>
    <property type="match status" value="1"/>
</dbReference>
<organism evidence="8 9">
    <name type="scientific">Acrasis kona</name>
    <dbReference type="NCBI Taxonomy" id="1008807"/>
    <lineage>
        <taxon>Eukaryota</taxon>
        <taxon>Discoba</taxon>
        <taxon>Heterolobosea</taxon>
        <taxon>Tetramitia</taxon>
        <taxon>Eutetramitia</taxon>
        <taxon>Acrasidae</taxon>
        <taxon>Acrasis</taxon>
    </lineage>
</organism>
<evidence type="ECO:0000256" key="1">
    <source>
        <dbReference type="ARBA" id="ARBA00012552"/>
    </source>
</evidence>
<keyword evidence="9" id="KW-1185">Reference proteome</keyword>
<comment type="caution">
    <text evidence="8">The sequence shown here is derived from an EMBL/GenBank/DDBJ whole genome shotgun (WGS) entry which is preliminary data.</text>
</comment>
<reference evidence="8 9" key="1">
    <citation type="submission" date="2024-03" db="EMBL/GenBank/DDBJ databases">
        <title>The Acrasis kona genome and developmental transcriptomes reveal deep origins of eukaryotic multicellular pathways.</title>
        <authorList>
            <person name="Sheikh S."/>
            <person name="Fu C.-J."/>
            <person name="Brown M.W."/>
            <person name="Baldauf S.L."/>
        </authorList>
    </citation>
    <scope>NUCLEOTIDE SEQUENCE [LARGE SCALE GENOMIC DNA]</scope>
    <source>
        <strain evidence="8 9">ATCC MYA-3509</strain>
    </source>
</reference>
<evidence type="ECO:0000256" key="3">
    <source>
        <dbReference type="ARBA" id="ARBA00022801"/>
    </source>
</evidence>
<dbReference type="InterPro" id="IPR027417">
    <property type="entry name" value="P-loop_NTPase"/>
</dbReference>
<evidence type="ECO:0000256" key="2">
    <source>
        <dbReference type="ARBA" id="ARBA00022664"/>
    </source>
</evidence>
<dbReference type="GO" id="GO:0006397">
    <property type="term" value="P:mRNA processing"/>
    <property type="evidence" value="ECO:0007669"/>
    <property type="project" value="UniProtKB-KW"/>
</dbReference>
<dbReference type="Gene3D" id="1.20.120.1080">
    <property type="match status" value="1"/>
</dbReference>
<dbReference type="GO" id="GO:0003723">
    <property type="term" value="F:RNA binding"/>
    <property type="evidence" value="ECO:0007669"/>
    <property type="project" value="TreeGrafter"/>
</dbReference>
<feature type="domain" description="Helicase C-terminal" evidence="7">
    <location>
        <begin position="196"/>
        <end position="372"/>
    </location>
</feature>
<dbReference type="InterPro" id="IPR007502">
    <property type="entry name" value="Helicase-assoc_dom"/>
</dbReference>
<dbReference type="InterPro" id="IPR001650">
    <property type="entry name" value="Helicase_C-like"/>
</dbReference>
<gene>
    <name evidence="8" type="ORF">AKO1_005203</name>
</gene>
<comment type="catalytic activity">
    <reaction evidence="6">
        <text>ATP + H2O = ADP + phosphate + H(+)</text>
        <dbReference type="Rhea" id="RHEA:13065"/>
        <dbReference type="ChEBI" id="CHEBI:15377"/>
        <dbReference type="ChEBI" id="CHEBI:15378"/>
        <dbReference type="ChEBI" id="CHEBI:30616"/>
        <dbReference type="ChEBI" id="CHEBI:43474"/>
        <dbReference type="ChEBI" id="CHEBI:456216"/>
        <dbReference type="EC" id="3.6.4.13"/>
    </reaction>
</comment>
<dbReference type="Pfam" id="PF21010">
    <property type="entry name" value="HA2_C"/>
    <property type="match status" value="1"/>
</dbReference>
<dbReference type="InterPro" id="IPR011709">
    <property type="entry name" value="DEAD-box_helicase_OB_fold"/>
</dbReference>
<dbReference type="GO" id="GO:0003724">
    <property type="term" value="F:RNA helicase activity"/>
    <property type="evidence" value="ECO:0007669"/>
    <property type="project" value="UniProtKB-EC"/>
</dbReference>
<evidence type="ECO:0000256" key="4">
    <source>
        <dbReference type="ARBA" id="ARBA00022806"/>
    </source>
</evidence>
<keyword evidence="2" id="KW-0507">mRNA processing</keyword>
<dbReference type="GO" id="GO:0016787">
    <property type="term" value="F:hydrolase activity"/>
    <property type="evidence" value="ECO:0007669"/>
    <property type="project" value="UniProtKB-KW"/>
</dbReference>